<evidence type="ECO:0000256" key="12">
    <source>
        <dbReference type="SAM" id="Coils"/>
    </source>
</evidence>
<evidence type="ECO:0000313" key="16">
    <source>
        <dbReference type="Proteomes" id="UP001230268"/>
    </source>
</evidence>
<dbReference type="PIRSF" id="PIRSF005719">
    <property type="entry name" value="SMC"/>
    <property type="match status" value="1"/>
</dbReference>
<dbReference type="FunFam" id="3.40.50.300:FF:000481">
    <property type="entry name" value="Structural maintenance of chromosomes 4"/>
    <property type="match status" value="1"/>
</dbReference>
<sequence length="1343" mass="152381">MANPSNAKQANKDAAAAGDAAPNAAAPKKSRKSAVADHRRTIGAEIRNLNEPVRRLIISKVVLKNFKSYGGTTVIGPFHKRFTSIVGPNGSGKSNVIDAMLFVFGFRAKQMRFEKLSELIHNSNAYVKLNKNKPLESMEVAIHFCEILDRDPDVDDFEVIAGSELIISREVYRDNSSKYRINGKPSSQKDVSNSLKSFGMDLYNNRFLILQGEVEQISQMKPKATKPEEEGLLEYLEDIIGTNQYLEKIKEAHQEYENLQDQYRERGNRTRVLQKEVEDMLDAKAEADKYIENEKEMLHTKLVISQKEILTAKEDQTVMTKQLEELEQKYKESSSLVAVVEKDRDAALKELKSVEADLDKTTKNQKKLSENLQKMVSKDEDLRKQLLREVKKVEEKIANIKKATVNQPKHESGCKEKLAKCDELMKQVPQMQDELEKAEKSLEELTEKIKPELDAANKELAKREAMLAPVQQTYDQVNKEISVIQSSIELLENNRKEAEARLSTMKQNETKLKESLKKNTASLKKEEENLKKKASDLEANIKKSKDLDVTVKEKSQAYLKKRGEYDAMKREFNEMAGSKDQHRHIMSLAASGKIKGVHGRLGDLGSIPPKYERAFMAAAGGQVDVLIVDTPEVASQVFDELRRQNMGRSSAMALSVLNNDLKRQMETFEKTPLEGMPEGVQYLVQLVQASQPRYKICFFYALRDTLLANNLNDATTVGYKHRRRVVTMDGEVIEPDGRMSGGGVQAKKGGGINTKGADGAPKAVVDSKTLDALKKEIEKEGEQLEALKRELVQVNQNQTLLGKEIGELNYSIDIMKQTVKNDEVQLTELTQSIKKLGDSSKAGDDDSKLKDLKADLEKKKKEEKTIATKVKEQEKNVADAYKMVDNVGKGKLKLAKEKVASIEEKLSTLRSNVEKLRKEAANLQADAEKCGRDIQKLTKEVDQHKSREKQLEQQLNSLEEEAAKLNSEMKEVNAKVDELNKHLKELNTTLAEKNKILQENELSSVDMKHNMEELGKKLKAADQVTEAHEARMKEVLAQFKKTSAMIKMSKEAHEMLYPPEKKKTQLLIIDDDDEVIVEDDDDTNAEAKDKEHQEEEYKMLEEKELKALDIEELNKKIEELEKETSTVPNLAVLEEFRVKVHEFSKKKQELLQVQNSRDAAKNNYEQLCLKRKNEFLSNFAIIAAKLKEMYQTITLGGDAELELVDSTDPFTEGILFSVRPAKKSWKQIQNLSGGEKTLSSLALVFALHHYKPNPVYFMDEIDAALDFRNVSIIAQNIKERTKDAQFIIISLRNQMFELCNQMVGIYKTVDVTKSVCINPAYFDMRKRKLNDDERSHEQNNVPA</sequence>
<dbReference type="InterPro" id="IPR027417">
    <property type="entry name" value="P-loop_NTPase"/>
</dbReference>
<evidence type="ECO:0000259" key="14">
    <source>
        <dbReference type="SMART" id="SM00968"/>
    </source>
</evidence>
<dbReference type="EMBL" id="JAVEPI010000002">
    <property type="protein sequence ID" value="KAK1443928.1"/>
    <property type="molecule type" value="Genomic_DNA"/>
</dbReference>
<evidence type="ECO:0000256" key="6">
    <source>
        <dbReference type="ARBA" id="ARBA00022840"/>
    </source>
</evidence>
<dbReference type="SMART" id="SM00968">
    <property type="entry name" value="SMC_hinge"/>
    <property type="match status" value="1"/>
</dbReference>
<dbReference type="Gene3D" id="3.40.50.300">
    <property type="entry name" value="P-loop containing nucleotide triphosphate hydrolases"/>
    <property type="match status" value="2"/>
</dbReference>
<dbReference type="InterPro" id="IPR010935">
    <property type="entry name" value="SMC_hinge"/>
</dbReference>
<dbReference type="InterPro" id="IPR003395">
    <property type="entry name" value="RecF/RecN/SMC_N"/>
</dbReference>
<dbReference type="PANTHER" id="PTHR18937:SF172">
    <property type="entry name" value="STRUCTURAL MAINTENANCE OF CHROMOSOMES PROTEIN"/>
    <property type="match status" value="1"/>
</dbReference>
<comment type="caution">
    <text evidence="15">The sequence shown here is derived from an EMBL/GenBank/DDBJ whole genome shotgun (WGS) entry which is preliminary data.</text>
</comment>
<gene>
    <name evidence="15" type="ORF">BgAZ_208040</name>
</gene>
<evidence type="ECO:0000256" key="3">
    <source>
        <dbReference type="ARBA" id="ARBA00022618"/>
    </source>
</evidence>
<dbReference type="SUPFAM" id="SSF75553">
    <property type="entry name" value="Smc hinge domain"/>
    <property type="match status" value="1"/>
</dbReference>
<evidence type="ECO:0000256" key="9">
    <source>
        <dbReference type="ARBA" id="ARBA00023242"/>
    </source>
</evidence>
<dbReference type="GO" id="GO:0051301">
    <property type="term" value="P:cell division"/>
    <property type="evidence" value="ECO:0007669"/>
    <property type="project" value="UniProtKB-KW"/>
</dbReference>
<feature type="compositionally biased region" description="Gly residues" evidence="13">
    <location>
        <begin position="739"/>
        <end position="753"/>
    </location>
</feature>
<dbReference type="GO" id="GO:0005634">
    <property type="term" value="C:nucleus"/>
    <property type="evidence" value="ECO:0007669"/>
    <property type="project" value="UniProtKB-SubCell"/>
</dbReference>
<dbReference type="InterPro" id="IPR024704">
    <property type="entry name" value="SMC"/>
</dbReference>
<dbReference type="GO" id="GO:0016887">
    <property type="term" value="F:ATP hydrolysis activity"/>
    <property type="evidence" value="ECO:0007669"/>
    <property type="project" value="InterPro"/>
</dbReference>
<dbReference type="GO" id="GO:0007076">
    <property type="term" value="P:mitotic chromosome condensation"/>
    <property type="evidence" value="ECO:0007669"/>
    <property type="project" value="TreeGrafter"/>
</dbReference>
<evidence type="ECO:0000256" key="1">
    <source>
        <dbReference type="ARBA" id="ARBA00004123"/>
    </source>
</evidence>
<comment type="subcellular location">
    <subcellularLocation>
        <location evidence="1 11">Nucleus</location>
    </subcellularLocation>
</comment>
<evidence type="ECO:0000256" key="8">
    <source>
        <dbReference type="ARBA" id="ARBA00023067"/>
    </source>
</evidence>
<evidence type="ECO:0000256" key="11">
    <source>
        <dbReference type="PIRNR" id="PIRNR005719"/>
    </source>
</evidence>
<dbReference type="Gene3D" id="3.30.70.1620">
    <property type="match status" value="1"/>
</dbReference>
<evidence type="ECO:0000256" key="4">
    <source>
        <dbReference type="ARBA" id="ARBA00022741"/>
    </source>
</evidence>
<feature type="region of interest" description="Disordered" evidence="13">
    <location>
        <begin position="1"/>
        <end position="38"/>
    </location>
</feature>
<protein>
    <recommendedName>
        <fullName evidence="11">Structural maintenance of chromosomes protein</fullName>
    </recommendedName>
</protein>
<accession>A0AAD8PEL5</accession>
<dbReference type="GO" id="GO:0005524">
    <property type="term" value="F:ATP binding"/>
    <property type="evidence" value="ECO:0007669"/>
    <property type="project" value="UniProtKB-KW"/>
</dbReference>
<keyword evidence="10" id="KW-0131">Cell cycle</keyword>
<dbReference type="SUPFAM" id="SSF52540">
    <property type="entry name" value="P-loop containing nucleoside triphosphate hydrolases"/>
    <property type="match status" value="1"/>
</dbReference>
<reference evidence="15" key="1">
    <citation type="submission" date="2023-08" db="EMBL/GenBank/DDBJ databases">
        <title>Draft sequence of the Babesia gibsoni genome.</title>
        <authorList>
            <person name="Yamagishi J.Y."/>
            <person name="Xuan X.X."/>
        </authorList>
    </citation>
    <scope>NUCLEOTIDE SEQUENCE</scope>
    <source>
        <strain evidence="15">Azabu</strain>
    </source>
</reference>
<keyword evidence="16" id="KW-1185">Reference proteome</keyword>
<dbReference type="Pfam" id="PF06470">
    <property type="entry name" value="SMC_hinge"/>
    <property type="match status" value="1"/>
</dbReference>
<dbReference type="PANTHER" id="PTHR18937">
    <property type="entry name" value="STRUCTURAL MAINTENANCE OF CHROMOSOMES SMC FAMILY MEMBER"/>
    <property type="match status" value="1"/>
</dbReference>
<evidence type="ECO:0000313" key="15">
    <source>
        <dbReference type="EMBL" id="KAK1443928.1"/>
    </source>
</evidence>
<proteinExistence type="inferred from homology"/>
<organism evidence="15 16">
    <name type="scientific">Babesia gibsoni</name>
    <dbReference type="NCBI Taxonomy" id="33632"/>
    <lineage>
        <taxon>Eukaryota</taxon>
        <taxon>Sar</taxon>
        <taxon>Alveolata</taxon>
        <taxon>Apicomplexa</taxon>
        <taxon>Aconoidasida</taxon>
        <taxon>Piroplasmida</taxon>
        <taxon>Babesiidae</taxon>
        <taxon>Babesia</taxon>
    </lineage>
</organism>
<feature type="compositionally biased region" description="Low complexity" evidence="13">
    <location>
        <begin position="7"/>
        <end position="27"/>
    </location>
</feature>
<dbReference type="Proteomes" id="UP001230268">
    <property type="component" value="Unassembled WGS sequence"/>
</dbReference>
<evidence type="ECO:0000256" key="5">
    <source>
        <dbReference type="ARBA" id="ARBA00022776"/>
    </source>
</evidence>
<comment type="similarity">
    <text evidence="2">Belongs to the SMC family. SMC4 subfamily.</text>
</comment>
<evidence type="ECO:0000256" key="10">
    <source>
        <dbReference type="ARBA" id="ARBA00023306"/>
    </source>
</evidence>
<evidence type="ECO:0000256" key="2">
    <source>
        <dbReference type="ARBA" id="ARBA00006005"/>
    </source>
</evidence>
<dbReference type="Gene3D" id="1.20.1060.20">
    <property type="match status" value="1"/>
</dbReference>
<keyword evidence="3" id="KW-0132">Cell division</keyword>
<dbReference type="Pfam" id="PF02463">
    <property type="entry name" value="SMC_N"/>
    <property type="match status" value="2"/>
</dbReference>
<feature type="coiled-coil region" evidence="12">
    <location>
        <begin position="849"/>
        <end position="1000"/>
    </location>
</feature>
<feature type="region of interest" description="Disordered" evidence="13">
    <location>
        <begin position="733"/>
        <end position="760"/>
    </location>
</feature>
<feature type="coiled-coil region" evidence="12">
    <location>
        <begin position="1083"/>
        <end position="1123"/>
    </location>
</feature>
<feature type="coiled-coil region" evidence="12">
    <location>
        <begin position="242"/>
        <end position="547"/>
    </location>
</feature>
<dbReference type="GO" id="GO:0000796">
    <property type="term" value="C:condensin complex"/>
    <property type="evidence" value="ECO:0007669"/>
    <property type="project" value="TreeGrafter"/>
</dbReference>
<name>A0AAD8PEL5_BABGI</name>
<dbReference type="InterPro" id="IPR036277">
    <property type="entry name" value="SMC_hinge_sf"/>
</dbReference>
<keyword evidence="5" id="KW-0498">Mitosis</keyword>
<dbReference type="Gene3D" id="1.10.287.1490">
    <property type="match status" value="1"/>
</dbReference>
<feature type="coiled-coil region" evidence="12">
    <location>
        <begin position="770"/>
        <end position="804"/>
    </location>
</feature>
<feature type="domain" description="SMC hinge" evidence="14">
    <location>
        <begin position="595"/>
        <end position="718"/>
    </location>
</feature>
<keyword evidence="7 12" id="KW-0175">Coiled coil</keyword>
<evidence type="ECO:0000256" key="7">
    <source>
        <dbReference type="ARBA" id="ARBA00023054"/>
    </source>
</evidence>
<keyword evidence="4" id="KW-0547">Nucleotide-binding</keyword>
<keyword evidence="9 11" id="KW-0539">Nucleus</keyword>
<keyword evidence="6" id="KW-0067">ATP-binding</keyword>
<keyword evidence="8" id="KW-0226">DNA condensation</keyword>
<evidence type="ECO:0000256" key="13">
    <source>
        <dbReference type="SAM" id="MobiDB-lite"/>
    </source>
</evidence>